<gene>
    <name evidence="2" type="ORF">ACFFIC_17305</name>
</gene>
<proteinExistence type="predicted"/>
<dbReference type="EMBL" id="JBHLVZ010000059">
    <property type="protein sequence ID" value="MFC0387288.1"/>
    <property type="molecule type" value="Genomic_DNA"/>
</dbReference>
<comment type="caution">
    <text evidence="2">The sequence shown here is derived from an EMBL/GenBank/DDBJ whole genome shotgun (WGS) entry which is preliminary data.</text>
</comment>
<evidence type="ECO:0000313" key="3">
    <source>
        <dbReference type="Proteomes" id="UP001589789"/>
    </source>
</evidence>
<reference evidence="2 3" key="1">
    <citation type="submission" date="2024-09" db="EMBL/GenBank/DDBJ databases">
        <authorList>
            <person name="Sun Q."/>
            <person name="Mori K."/>
        </authorList>
    </citation>
    <scope>NUCLEOTIDE SEQUENCE [LARGE SCALE GENOMIC DNA]</scope>
    <source>
        <strain evidence="2 3">CCM 7468</strain>
    </source>
</reference>
<protein>
    <recommendedName>
        <fullName evidence="4">SAV-6107-like HEPN domain-containing protein</fullName>
    </recommendedName>
</protein>
<evidence type="ECO:0000256" key="1">
    <source>
        <dbReference type="SAM" id="MobiDB-lite"/>
    </source>
</evidence>
<feature type="region of interest" description="Disordered" evidence="1">
    <location>
        <begin position="1"/>
        <end position="20"/>
    </location>
</feature>
<keyword evidence="3" id="KW-1185">Reference proteome</keyword>
<name>A0ABV6IUI9_9PROT</name>
<sequence length="167" mass="19143">MPRKRVSTPSSAQRREDPNTGNDPVLALYWNYFSVARRAFEMVEEAERATRNAKASEREVPFARYQAFLPMWLAALFTTCEGFRAIGGKRPALEAQMDEIMEPLRTVWRHTVNYHDDATQKQGRAPFYERSVGLLQKAADLHNALIAFFHDHVVALSRQAASDNHKH</sequence>
<evidence type="ECO:0000313" key="2">
    <source>
        <dbReference type="EMBL" id="MFC0387288.1"/>
    </source>
</evidence>
<dbReference type="Proteomes" id="UP001589789">
    <property type="component" value="Unassembled WGS sequence"/>
</dbReference>
<organism evidence="2 3">
    <name type="scientific">Muricoccus vinaceus</name>
    <dbReference type="NCBI Taxonomy" id="424704"/>
    <lineage>
        <taxon>Bacteria</taxon>
        <taxon>Pseudomonadati</taxon>
        <taxon>Pseudomonadota</taxon>
        <taxon>Alphaproteobacteria</taxon>
        <taxon>Acetobacterales</taxon>
        <taxon>Roseomonadaceae</taxon>
        <taxon>Muricoccus</taxon>
    </lineage>
</organism>
<accession>A0ABV6IUI9</accession>
<dbReference type="RefSeq" id="WP_377052589.1">
    <property type="nucleotide sequence ID" value="NZ_JBHLVZ010000059.1"/>
</dbReference>
<evidence type="ECO:0008006" key="4">
    <source>
        <dbReference type="Google" id="ProtNLM"/>
    </source>
</evidence>